<accession>A0A6M1TME4</accession>
<name>A0A6M1TME4_9RHOB</name>
<dbReference type="AlphaFoldDB" id="A0A6M1TME4"/>
<dbReference type="Proteomes" id="UP000474758">
    <property type="component" value="Unassembled WGS sequence"/>
</dbReference>
<keyword evidence="2" id="KW-1185">Reference proteome</keyword>
<proteinExistence type="predicted"/>
<protein>
    <submittedName>
        <fullName evidence="1">Uncharacterized protein</fullName>
    </submittedName>
</protein>
<gene>
    <name evidence="1" type="ORF">G5V65_09690</name>
</gene>
<evidence type="ECO:0000313" key="2">
    <source>
        <dbReference type="Proteomes" id="UP000474758"/>
    </source>
</evidence>
<evidence type="ECO:0000313" key="1">
    <source>
        <dbReference type="EMBL" id="NGQ91169.1"/>
    </source>
</evidence>
<dbReference type="EMBL" id="JAALFE010000008">
    <property type="protein sequence ID" value="NGQ91169.1"/>
    <property type="molecule type" value="Genomic_DNA"/>
</dbReference>
<sequence>MVPSDPLFRLYLLLNGEASFSPLRVGDIPLPVSRKLKWSARSVYITVRDAQKIAHHPMHGMDATKGLYLPTVIQDGDYFQSTKRGSDLQIEVVLHDTENPKRAYFLVLSRNREDTGIFIRTFYFTSELSRNKMRGATRLHIQSHHNFFGM</sequence>
<organism evidence="1 2">
    <name type="scientific">Paragemmobacter kunshanensis</name>
    <dbReference type="NCBI Taxonomy" id="2583234"/>
    <lineage>
        <taxon>Bacteria</taxon>
        <taxon>Pseudomonadati</taxon>
        <taxon>Pseudomonadota</taxon>
        <taxon>Alphaproteobacteria</taxon>
        <taxon>Rhodobacterales</taxon>
        <taxon>Paracoccaceae</taxon>
        <taxon>Paragemmobacter</taxon>
    </lineage>
</organism>
<reference evidence="1 2" key="1">
    <citation type="submission" date="2020-02" db="EMBL/GenBank/DDBJ databases">
        <title>Rhodobacter translucens sp. nov., a novel bacterium isolated from activated sludge.</title>
        <authorList>
            <person name="Liu J."/>
        </authorList>
    </citation>
    <scope>NUCLEOTIDE SEQUENCE [LARGE SCALE GENOMIC DNA]</scope>
    <source>
        <strain evidence="1 2">HX-7-19</strain>
    </source>
</reference>
<dbReference type="RefSeq" id="WP_165049429.1">
    <property type="nucleotide sequence ID" value="NZ_JAALFE010000008.1"/>
</dbReference>
<comment type="caution">
    <text evidence="1">The sequence shown here is derived from an EMBL/GenBank/DDBJ whole genome shotgun (WGS) entry which is preliminary data.</text>
</comment>